<reference evidence="2 3" key="1">
    <citation type="submission" date="2024-03" db="EMBL/GenBank/DDBJ databases">
        <authorList>
            <person name="Jo J.-H."/>
        </authorList>
    </citation>
    <scope>NUCLEOTIDE SEQUENCE [LARGE SCALE GENOMIC DNA]</scope>
    <source>
        <strain evidence="2 3">AS3R-12</strain>
    </source>
</reference>
<feature type="transmembrane region" description="Helical" evidence="1">
    <location>
        <begin position="6"/>
        <end position="23"/>
    </location>
</feature>
<keyword evidence="1" id="KW-0472">Membrane</keyword>
<protein>
    <recommendedName>
        <fullName evidence="4">PEP-CTERM protein-sorting domain-containing protein</fullName>
    </recommendedName>
</protein>
<evidence type="ECO:0000256" key="1">
    <source>
        <dbReference type="SAM" id="Phobius"/>
    </source>
</evidence>
<comment type="caution">
    <text evidence="2">The sequence shown here is derived from an EMBL/GenBank/DDBJ whole genome shotgun (WGS) entry which is preliminary data.</text>
</comment>
<evidence type="ECO:0000313" key="2">
    <source>
        <dbReference type="EMBL" id="MEJ6009025.1"/>
    </source>
</evidence>
<keyword evidence="1" id="KW-0812">Transmembrane</keyword>
<accession>A0ABU8S5E3</accession>
<organism evidence="2 3">
    <name type="scientific">Novosphingobium aquae</name>
    <dbReference type="NCBI Taxonomy" id="3133435"/>
    <lineage>
        <taxon>Bacteria</taxon>
        <taxon>Pseudomonadati</taxon>
        <taxon>Pseudomonadota</taxon>
        <taxon>Alphaproteobacteria</taxon>
        <taxon>Sphingomonadales</taxon>
        <taxon>Sphingomonadaceae</taxon>
        <taxon>Novosphingobium</taxon>
    </lineage>
</organism>
<dbReference type="EMBL" id="JBBHJY010000001">
    <property type="protein sequence ID" value="MEJ6009025.1"/>
    <property type="molecule type" value="Genomic_DNA"/>
</dbReference>
<evidence type="ECO:0008006" key="4">
    <source>
        <dbReference type="Google" id="ProtNLM"/>
    </source>
</evidence>
<proteinExistence type="predicted"/>
<sequence length="58" mass="6383">MTGDKLVSLAALTAFGFLAWRSYRSYRKSGRETAIMAAAWVGIFVAVVFVLKQLGVEQ</sequence>
<dbReference type="RefSeq" id="WP_339964762.1">
    <property type="nucleotide sequence ID" value="NZ_JBBHJY010000001.1"/>
</dbReference>
<name>A0ABU8S5E3_9SPHN</name>
<feature type="transmembrane region" description="Helical" evidence="1">
    <location>
        <begin position="35"/>
        <end position="55"/>
    </location>
</feature>
<dbReference type="Proteomes" id="UP001379235">
    <property type="component" value="Unassembled WGS sequence"/>
</dbReference>
<keyword evidence="1" id="KW-1133">Transmembrane helix</keyword>
<keyword evidence="3" id="KW-1185">Reference proteome</keyword>
<evidence type="ECO:0000313" key="3">
    <source>
        <dbReference type="Proteomes" id="UP001379235"/>
    </source>
</evidence>
<gene>
    <name evidence="2" type="ORF">WG900_03720</name>
</gene>